<evidence type="ECO:0000256" key="1">
    <source>
        <dbReference type="SAM" id="MobiDB-lite"/>
    </source>
</evidence>
<proteinExistence type="predicted"/>
<protein>
    <submittedName>
        <fullName evidence="2">High-temperature-induced dauer-formation protein-domain-containing protein</fullName>
    </submittedName>
</protein>
<organism evidence="2 3">
    <name type="scientific">Dimargaris cristalligena</name>
    <dbReference type="NCBI Taxonomy" id="215637"/>
    <lineage>
        <taxon>Eukaryota</taxon>
        <taxon>Fungi</taxon>
        <taxon>Fungi incertae sedis</taxon>
        <taxon>Zoopagomycota</taxon>
        <taxon>Kickxellomycotina</taxon>
        <taxon>Dimargaritomycetes</taxon>
        <taxon>Dimargaritales</taxon>
        <taxon>Dimargaritaceae</taxon>
        <taxon>Dimargaris</taxon>
    </lineage>
</organism>
<dbReference type="GO" id="GO:0016020">
    <property type="term" value="C:membrane"/>
    <property type="evidence" value="ECO:0007669"/>
    <property type="project" value="TreeGrafter"/>
</dbReference>
<dbReference type="GO" id="GO:0000138">
    <property type="term" value="C:Golgi trans cisterna"/>
    <property type="evidence" value="ECO:0007669"/>
    <property type="project" value="TreeGrafter"/>
</dbReference>
<dbReference type="InterPro" id="IPR026705">
    <property type="entry name" value="Hid-1/Ecm30"/>
</dbReference>
<dbReference type="AlphaFoldDB" id="A0A4P9ZYZ4"/>
<keyword evidence="3" id="KW-1185">Reference proteome</keyword>
<reference evidence="3" key="1">
    <citation type="journal article" date="2018" name="Nat. Microbiol.">
        <title>Leveraging single-cell genomics to expand the fungal tree of life.</title>
        <authorList>
            <person name="Ahrendt S.R."/>
            <person name="Quandt C.A."/>
            <person name="Ciobanu D."/>
            <person name="Clum A."/>
            <person name="Salamov A."/>
            <person name="Andreopoulos B."/>
            <person name="Cheng J.F."/>
            <person name="Woyke T."/>
            <person name="Pelin A."/>
            <person name="Henrissat B."/>
            <person name="Reynolds N.K."/>
            <person name="Benny G.L."/>
            <person name="Smith M.E."/>
            <person name="James T.Y."/>
            <person name="Grigoriev I.V."/>
        </authorList>
    </citation>
    <scope>NUCLEOTIDE SEQUENCE [LARGE SCALE GENOMIC DNA]</scope>
    <source>
        <strain evidence="3">RSA 468</strain>
    </source>
</reference>
<dbReference type="PANTHER" id="PTHR21575:SF12">
    <property type="entry name" value="PROTEIN HID1"/>
    <property type="match status" value="1"/>
</dbReference>
<name>A0A4P9ZYZ4_9FUNG</name>
<evidence type="ECO:0000313" key="3">
    <source>
        <dbReference type="Proteomes" id="UP000268162"/>
    </source>
</evidence>
<feature type="compositionally biased region" description="Polar residues" evidence="1">
    <location>
        <begin position="571"/>
        <end position="587"/>
    </location>
</feature>
<dbReference type="Pfam" id="PF12722">
    <property type="entry name" value="Hid1"/>
    <property type="match status" value="3"/>
</dbReference>
<sequence>MGATDSKIALRTGIFRLAKERNLNENDEYWSSLWSVPESADDIFSLFTAQDLRRIRDQAPENFATLFTKLYERIVQIKSSPIFTPSTDTSQPPTSPQALQAITKQLLNCIRLLTRLIPFVYEKTGAPGDEAVLAASLFWSTHKKGSRCFGERLVSTVLDLLFLSDFTVPKSEDAAQQAQINYCIWESGIGQTQLVATSKEFVFHRLEVMRLLLCLLSESMYTPGSTILTQPNRALDYLAFLPDKKVVLTLLCSLINTALKFKSAGWGIPYKMKPAHDPHDLLAVYCIQTLLVLLNAAKNASTISTTAADGESVGGEENGKPGISGNGSPHPRPHSIEDQPAADVNLKFSTFLIESEEFMSVIVAVSFFSWDNKADPLYIGQVRMAVFLLHIFSEEPRFGERLNGNFDQAILPTAMRIPANQISHADWLIYTFYTLITTTKTIHAALHPTMLMVLRNIAPYLKGLTPFASDKLMRLLTIYSSPTVLLANESNYRSLLYVLEIINYVIYYQMSSNMQFLYALIRTNDTVRKLAQLDFATALVEWEDVQKAREQRVLAGMSDKARGKLPEASPTPRSQPGSPTSVVSGRPSNGGGSPVTGLDFYPTLEWFNSWYPKLPLRGILILLDATVPYVQDHLAQNPLQSDTQVLVLLRSNEFHQRLPRDLDAATNGAAPPIAIRHLRWSKPLSAWYRGLLWSQIYVAGTAPLGLWNGTNIQLFQVKSQ</sequence>
<gene>
    <name evidence="2" type="ORF">BJ085DRAFT_27441</name>
</gene>
<evidence type="ECO:0000313" key="2">
    <source>
        <dbReference type="EMBL" id="RKP38976.1"/>
    </source>
</evidence>
<dbReference type="GO" id="GO:0005797">
    <property type="term" value="C:Golgi medial cisterna"/>
    <property type="evidence" value="ECO:0007669"/>
    <property type="project" value="TreeGrafter"/>
</dbReference>
<dbReference type="PANTHER" id="PTHR21575">
    <property type="entry name" value="PROTEIN HID1"/>
    <property type="match status" value="1"/>
</dbReference>
<dbReference type="EMBL" id="ML002311">
    <property type="protein sequence ID" value="RKP38976.1"/>
    <property type="molecule type" value="Genomic_DNA"/>
</dbReference>
<feature type="region of interest" description="Disordered" evidence="1">
    <location>
        <begin position="559"/>
        <end position="591"/>
    </location>
</feature>
<dbReference type="Proteomes" id="UP000268162">
    <property type="component" value="Unassembled WGS sequence"/>
</dbReference>
<accession>A0A4P9ZYZ4</accession>
<dbReference type="STRING" id="215637.A0A4P9ZYZ4"/>
<feature type="region of interest" description="Disordered" evidence="1">
    <location>
        <begin position="308"/>
        <end position="337"/>
    </location>
</feature>